<proteinExistence type="predicted"/>
<dbReference type="EMBL" id="MSPR01000001">
    <property type="protein sequence ID" value="ONK31088.1"/>
    <property type="molecule type" value="Genomic_DNA"/>
</dbReference>
<evidence type="ECO:0008006" key="5">
    <source>
        <dbReference type="Google" id="ProtNLM"/>
    </source>
</evidence>
<gene>
    <name evidence="2" type="ORF">BVE84_00805</name>
    <name evidence="1" type="ORF">BVE86_02270</name>
</gene>
<dbReference type="Proteomes" id="UP000188600">
    <property type="component" value="Unassembled WGS sequence"/>
</dbReference>
<dbReference type="RefSeq" id="WP_076995189.1">
    <property type="nucleotide sequence ID" value="NZ_MSPR01000001.1"/>
</dbReference>
<protein>
    <recommendedName>
        <fullName evidence="5">Autophagy-related protein 17</fullName>
    </recommendedName>
</protein>
<evidence type="ECO:0000313" key="3">
    <source>
        <dbReference type="Proteomes" id="UP000188600"/>
    </source>
</evidence>
<evidence type="ECO:0000313" key="2">
    <source>
        <dbReference type="EMBL" id="ONK31088.1"/>
    </source>
</evidence>
<organism evidence="1 3">
    <name type="scientific">Streptococcus azizii</name>
    <dbReference type="NCBI Taxonomy" id="1579424"/>
    <lineage>
        <taxon>Bacteria</taxon>
        <taxon>Bacillati</taxon>
        <taxon>Bacillota</taxon>
        <taxon>Bacilli</taxon>
        <taxon>Lactobacillales</taxon>
        <taxon>Streptococcaceae</taxon>
        <taxon>Streptococcus</taxon>
    </lineage>
</organism>
<accession>A0AB36JRK6</accession>
<comment type="caution">
    <text evidence="1">The sequence shown here is derived from an EMBL/GenBank/DDBJ whole genome shotgun (WGS) entry which is preliminary data.</text>
</comment>
<evidence type="ECO:0000313" key="4">
    <source>
        <dbReference type="Proteomes" id="UP000188946"/>
    </source>
</evidence>
<dbReference type="EMBL" id="MSPT01000003">
    <property type="protein sequence ID" value="ONK28922.1"/>
    <property type="molecule type" value="Genomic_DNA"/>
</dbReference>
<evidence type="ECO:0000313" key="1">
    <source>
        <dbReference type="EMBL" id="ONK28922.1"/>
    </source>
</evidence>
<dbReference type="Proteomes" id="UP000188946">
    <property type="component" value="Unassembled WGS sequence"/>
</dbReference>
<dbReference type="AlphaFoldDB" id="A0AB36JRK6"/>
<reference evidence="3 4" key="1">
    <citation type="submission" date="2016-12" db="EMBL/GenBank/DDBJ databases">
        <authorList>
            <person name="Gulvik C.A."/>
        </authorList>
    </citation>
    <scope>NUCLEOTIDE SEQUENCE [LARGE SCALE GENOMIC DNA]</scope>
    <source>
        <strain evidence="2 4">12-5202</strain>
        <strain evidence="1 3">12-5291</strain>
    </source>
</reference>
<name>A0AB36JRK6_9STRE</name>
<sequence>MLLIIKNRNKVISLEQLCNSIQDLKDYVEIIADLQKIMDSTANRFRLSKQRKIYEQCKFVYNVLSSSTYTINDLYFATEFLIKLSEANDVNTVKEREIFSRTIGILVNICSKILESKIEIRDLCSKCHGQVLAIELILRLNRDIIKSKIYYTQKEVAYLFTHRYLPSLVYEFQQFQGVNNKEISINWIGRKLAEITHLDDEIISLDRKNYVSINAIKELERRIPRVADSLDTLSPMEETILDIERTLSKKQGGLVDLKADSSFWKSNVEQYFQSSNHLLYKVIFIDFYIQLFIIIQKFSLPLTVDEIITQMEYQFQKETDFREFLKNNESLLRNMSDKVHEFVENISEGNLFENTLAEFSKIQDLHGMHQSILDLNTTRNEINLYKLARDAKVFDSDYYWYHDFLKNTLYSYKSFMDKSATKHIENIENNLQFLVQESSKKQLDYIPIEDFLKKRRE</sequence>
<keyword evidence="4" id="KW-1185">Reference proteome</keyword>